<keyword evidence="3" id="KW-1185">Reference proteome</keyword>
<dbReference type="Proteomes" id="UP001431131">
    <property type="component" value="Unassembled WGS sequence"/>
</dbReference>
<evidence type="ECO:0000313" key="3">
    <source>
        <dbReference type="Proteomes" id="UP001431131"/>
    </source>
</evidence>
<feature type="transmembrane region" description="Helical" evidence="1">
    <location>
        <begin position="21"/>
        <end position="40"/>
    </location>
</feature>
<dbReference type="Pfam" id="PF12679">
    <property type="entry name" value="ABC2_membrane_2"/>
    <property type="match status" value="1"/>
</dbReference>
<accession>A0AAW5E5Z8</accession>
<protein>
    <submittedName>
        <fullName evidence="2">ABC transporter permease subunit</fullName>
    </submittedName>
</protein>
<dbReference type="AlphaFoldDB" id="A0AAW5E5Z8"/>
<comment type="caution">
    <text evidence="2">The sequence shown here is derived from an EMBL/GenBank/DDBJ whole genome shotgun (WGS) entry which is preliminary data.</text>
</comment>
<keyword evidence="1" id="KW-0812">Transmembrane</keyword>
<dbReference type="RefSeq" id="WP_240254805.1">
    <property type="nucleotide sequence ID" value="NZ_JAKTTI010000010.1"/>
</dbReference>
<gene>
    <name evidence="2" type="ORF">MJG50_08690</name>
</gene>
<dbReference type="GO" id="GO:0005886">
    <property type="term" value="C:plasma membrane"/>
    <property type="evidence" value="ECO:0007669"/>
    <property type="project" value="UniProtKB-SubCell"/>
</dbReference>
<reference evidence="2" key="1">
    <citation type="submission" date="2022-02" db="EMBL/GenBank/DDBJ databases">
        <title>Fredinandcohnia quinoae sp. nov. isolated from Chenopodium quinoa seeds.</title>
        <authorList>
            <person name="Saati-Santamaria Z."/>
            <person name="Flores-Felix J.D."/>
            <person name="Igual J.M."/>
            <person name="Velazquez E."/>
            <person name="Garcia-Fraile P."/>
            <person name="Martinez-Molina E."/>
        </authorList>
    </citation>
    <scope>NUCLEOTIDE SEQUENCE</scope>
    <source>
        <strain evidence="2">SECRCQ15</strain>
    </source>
</reference>
<feature type="transmembrane region" description="Helical" evidence="1">
    <location>
        <begin position="286"/>
        <end position="304"/>
    </location>
</feature>
<name>A0AAW5E5Z8_9BACI</name>
<feature type="transmembrane region" description="Helical" evidence="1">
    <location>
        <begin position="100"/>
        <end position="119"/>
    </location>
</feature>
<sequence length="313" mass="34975">MRITVLFKMIYYELVLLLRSKWLLSFTILFMLLAGLLYFYGIQSLQSNPSEVAYGLESGTSINTSGKDPSLFGVEAIEKTTSKEDLQAGYNRAIAMLMNLALWILPIICLILGVTSIVADKESGRLTLYKTYNTPFTYYVVSKFAALTLSLSIALGLSYGLAGLVLALLGHSFSASIYIVFIALHFLLIIVFTGAALMIGSISTTRMQGLSFSFFFWSFVLFVYEFLIFSVIDLFPYAYKLKGLLTLILLNPIESIRVWSINHLHAGYIFGPEYLILQEGNNSSLLTLYVVISILIILGINIFLSNQIMKRKG</sequence>
<dbReference type="EMBL" id="JAKTTI010000010">
    <property type="protein sequence ID" value="MCH1625401.1"/>
    <property type="molecule type" value="Genomic_DNA"/>
</dbReference>
<keyword evidence="1" id="KW-1133">Transmembrane helix</keyword>
<dbReference type="GO" id="GO:0140359">
    <property type="term" value="F:ABC-type transporter activity"/>
    <property type="evidence" value="ECO:0007669"/>
    <property type="project" value="InterPro"/>
</dbReference>
<feature type="transmembrane region" description="Helical" evidence="1">
    <location>
        <begin position="214"/>
        <end position="239"/>
    </location>
</feature>
<feature type="transmembrane region" description="Helical" evidence="1">
    <location>
        <begin position="175"/>
        <end position="202"/>
    </location>
</feature>
<organism evidence="2 3">
    <name type="scientific">Fredinandcohnia quinoae</name>
    <dbReference type="NCBI Taxonomy" id="2918902"/>
    <lineage>
        <taxon>Bacteria</taxon>
        <taxon>Bacillati</taxon>
        <taxon>Bacillota</taxon>
        <taxon>Bacilli</taxon>
        <taxon>Bacillales</taxon>
        <taxon>Bacillaceae</taxon>
        <taxon>Fredinandcohnia</taxon>
    </lineage>
</organism>
<feature type="transmembrane region" description="Helical" evidence="1">
    <location>
        <begin position="140"/>
        <end position="169"/>
    </location>
</feature>
<keyword evidence="1" id="KW-0472">Membrane</keyword>
<proteinExistence type="predicted"/>
<evidence type="ECO:0000256" key="1">
    <source>
        <dbReference type="SAM" id="Phobius"/>
    </source>
</evidence>
<evidence type="ECO:0000313" key="2">
    <source>
        <dbReference type="EMBL" id="MCH1625401.1"/>
    </source>
</evidence>